<name>U5QLH2_GLOK1</name>
<dbReference type="Proteomes" id="UP000017396">
    <property type="component" value="Chromosome"/>
</dbReference>
<dbReference type="AlphaFoldDB" id="U5QLH2"/>
<dbReference type="EMBL" id="CP003587">
    <property type="protein sequence ID" value="AGY58449.1"/>
    <property type="molecule type" value="Genomic_DNA"/>
</dbReference>
<dbReference type="RefSeq" id="WP_023173601.1">
    <property type="nucleotide sequence ID" value="NC_022600.1"/>
</dbReference>
<evidence type="ECO:0000313" key="1">
    <source>
        <dbReference type="EMBL" id="AGY58449.1"/>
    </source>
</evidence>
<gene>
    <name evidence="1" type="ORF">GKIL_2203</name>
</gene>
<dbReference type="KEGG" id="glj:GKIL_2203"/>
<evidence type="ECO:0000313" key="2">
    <source>
        <dbReference type="Proteomes" id="UP000017396"/>
    </source>
</evidence>
<proteinExistence type="predicted"/>
<keyword evidence="2" id="KW-1185">Reference proteome</keyword>
<dbReference type="HOGENOM" id="CLU_197453_0_0_3"/>
<sequence>MNEPSAPYVPDEATHQRLIAQLRAVSAEMRAWSKELQAIQEMLDRDYEQSPIGQLHAKWAAENARLANGNTP</sequence>
<dbReference type="STRING" id="1183438.GKIL_2203"/>
<organism evidence="1 2">
    <name type="scientific">Gloeobacter kilaueensis (strain ATCC BAA-2537 / CCAP 1431/1 / ULC 316 / JS1)</name>
    <dbReference type="NCBI Taxonomy" id="1183438"/>
    <lineage>
        <taxon>Bacteria</taxon>
        <taxon>Bacillati</taxon>
        <taxon>Cyanobacteriota</taxon>
        <taxon>Cyanophyceae</taxon>
        <taxon>Gloeobacterales</taxon>
        <taxon>Gloeobacteraceae</taxon>
        <taxon>Gloeobacter</taxon>
    </lineage>
</organism>
<reference evidence="1 2" key="1">
    <citation type="journal article" date="2013" name="PLoS ONE">
        <title>Cultivation and Complete Genome Sequencing of Gloeobacter kilaueensis sp. nov., from a Lava Cave in Kilauea Caldera, Hawai'i.</title>
        <authorList>
            <person name="Saw J.H."/>
            <person name="Schatz M."/>
            <person name="Brown M.V."/>
            <person name="Kunkel D.D."/>
            <person name="Foster J.S."/>
            <person name="Shick H."/>
            <person name="Christensen S."/>
            <person name="Hou S."/>
            <person name="Wan X."/>
            <person name="Donachie S.P."/>
        </authorList>
    </citation>
    <scope>NUCLEOTIDE SEQUENCE [LARGE SCALE GENOMIC DNA]</scope>
    <source>
        <strain evidence="2">JS</strain>
    </source>
</reference>
<dbReference type="OrthoDB" id="591025at2"/>
<accession>U5QLH2</accession>
<protein>
    <submittedName>
        <fullName evidence="1">Uncharacterized protein</fullName>
    </submittedName>
</protein>